<dbReference type="InterPro" id="IPR000890">
    <property type="entry name" value="Aliphatic_acid_kin_short-chain"/>
</dbReference>
<reference evidence="8 9" key="1">
    <citation type="submission" date="2018-10" db="EMBL/GenBank/DDBJ databases">
        <title>Genomic Encyclopedia of Archaeal and Bacterial Type Strains, Phase II (KMG-II): from individual species to whole genera.</title>
        <authorList>
            <person name="Goeker M."/>
        </authorList>
    </citation>
    <scope>NUCLEOTIDE SEQUENCE [LARGE SCALE GENOMIC DNA]</scope>
    <source>
        <strain evidence="8 9">DSM 43383</strain>
    </source>
</reference>
<evidence type="ECO:0000256" key="2">
    <source>
        <dbReference type="ARBA" id="ARBA00022679"/>
    </source>
</evidence>
<keyword evidence="6" id="KW-0460">Magnesium</keyword>
<dbReference type="EMBL" id="RBWU01000006">
    <property type="protein sequence ID" value="RKS71016.1"/>
    <property type="molecule type" value="Genomic_DNA"/>
</dbReference>
<dbReference type="PANTHER" id="PTHR21060:SF15">
    <property type="entry name" value="ACETATE KINASE-RELATED"/>
    <property type="match status" value="1"/>
</dbReference>
<keyword evidence="9" id="KW-1185">Reference proteome</keyword>
<dbReference type="Proteomes" id="UP000274601">
    <property type="component" value="Unassembled WGS sequence"/>
</dbReference>
<evidence type="ECO:0000313" key="8">
    <source>
        <dbReference type="EMBL" id="RKS71016.1"/>
    </source>
</evidence>
<evidence type="ECO:0000256" key="4">
    <source>
        <dbReference type="ARBA" id="ARBA00022777"/>
    </source>
</evidence>
<dbReference type="GO" id="GO:0006083">
    <property type="term" value="P:acetate metabolic process"/>
    <property type="evidence" value="ECO:0007669"/>
    <property type="project" value="TreeGrafter"/>
</dbReference>
<dbReference type="PANTHER" id="PTHR21060">
    <property type="entry name" value="ACETATE KINASE"/>
    <property type="match status" value="1"/>
</dbReference>
<dbReference type="InterPro" id="IPR023865">
    <property type="entry name" value="Aliphatic_acid_kinase_CS"/>
</dbReference>
<feature type="binding site" evidence="6">
    <location>
        <position position="14"/>
    </location>
    <ligand>
        <name>ATP</name>
        <dbReference type="ChEBI" id="CHEBI:30616"/>
    </ligand>
</feature>
<comment type="catalytic activity">
    <reaction evidence="6">
        <text>acetate + ATP = acetyl phosphate + ADP</text>
        <dbReference type="Rhea" id="RHEA:11352"/>
        <dbReference type="ChEBI" id="CHEBI:22191"/>
        <dbReference type="ChEBI" id="CHEBI:30089"/>
        <dbReference type="ChEBI" id="CHEBI:30616"/>
        <dbReference type="ChEBI" id="CHEBI:456216"/>
        <dbReference type="EC" id="2.7.2.1"/>
    </reaction>
</comment>
<dbReference type="GO" id="GO:0006085">
    <property type="term" value="P:acetyl-CoA biosynthetic process"/>
    <property type="evidence" value="ECO:0007669"/>
    <property type="project" value="UniProtKB-UniRule"/>
</dbReference>
<dbReference type="InterPro" id="IPR043129">
    <property type="entry name" value="ATPase_NBD"/>
</dbReference>
<gene>
    <name evidence="6" type="primary">ackA</name>
    <name evidence="8" type="ORF">BZB76_5497</name>
</gene>
<dbReference type="HAMAP" id="MF_00020">
    <property type="entry name" value="Acetate_kinase"/>
    <property type="match status" value="1"/>
</dbReference>
<evidence type="ECO:0000313" key="9">
    <source>
        <dbReference type="Proteomes" id="UP000274601"/>
    </source>
</evidence>
<comment type="subcellular location">
    <subcellularLocation>
        <location evidence="6">Cytoplasm</location>
    </subcellularLocation>
</comment>
<sequence>MRILTVNPGSSSVKFSLVEADDTVRSHVEMPTGGADRVAERVLASVARLPRPDAVGIRFVHGGRDFTRPVLIDDDVTERLRGLTGLAPLHQPLSLYALGEVRRAFPDVPAVACFDTAFHATLPEAAATYALPAEWREKLGIRRYGFHGLSHSYAARRAGELLDADPADPAGPADHGGLRLVVCHLGAGASLSAVAGGRSVDTTMGFTPLDGLVMATRAGGIDPGIPMWLLAHGVPADEIRDALEHRSGLSALAGTGDMRALRSRAADGDEAAVSALAVYHHRLRGCAAAMTAALGGLDALVFTGGVGEHDLDVRRRLVDGLAYLGARIDPERNAAVHGDTVISPPDAAVATVVVTSREDLEIAAGTRSVMGG</sequence>
<feature type="site" description="Transition state stabilizer" evidence="6">
    <location>
        <position position="217"/>
    </location>
</feature>
<organism evidence="8 9">
    <name type="scientific">Actinomadura pelletieri DSM 43383</name>
    <dbReference type="NCBI Taxonomy" id="1120940"/>
    <lineage>
        <taxon>Bacteria</taxon>
        <taxon>Bacillati</taxon>
        <taxon>Actinomycetota</taxon>
        <taxon>Actinomycetes</taxon>
        <taxon>Streptosporangiales</taxon>
        <taxon>Thermomonosporaceae</taxon>
        <taxon>Actinomadura</taxon>
    </lineage>
</organism>
<comment type="cofactor">
    <cofactor evidence="6">
        <name>Mg(2+)</name>
        <dbReference type="ChEBI" id="CHEBI:18420"/>
    </cofactor>
    <cofactor evidence="6">
        <name>Mn(2+)</name>
        <dbReference type="ChEBI" id="CHEBI:29035"/>
    </cofactor>
    <text evidence="6">Mg(2+). Can also accept Mn(2+).</text>
</comment>
<dbReference type="GO" id="GO:0005524">
    <property type="term" value="F:ATP binding"/>
    <property type="evidence" value="ECO:0007669"/>
    <property type="project" value="UniProtKB-KW"/>
</dbReference>
<accession>A0A495QGH2</accession>
<feature type="binding site" evidence="6">
    <location>
        <begin position="257"/>
        <end position="259"/>
    </location>
    <ligand>
        <name>ATP</name>
        <dbReference type="ChEBI" id="CHEBI:30616"/>
    </ligand>
</feature>
<keyword evidence="3 6" id="KW-0547">Nucleotide-binding</keyword>
<keyword evidence="5 6" id="KW-0067">ATP-binding</keyword>
<keyword evidence="6" id="KW-0479">Metal-binding</keyword>
<dbReference type="SUPFAM" id="SSF53067">
    <property type="entry name" value="Actin-like ATPase domain"/>
    <property type="match status" value="2"/>
</dbReference>
<proteinExistence type="inferred from homology"/>
<dbReference type="GO" id="GO:0008776">
    <property type="term" value="F:acetate kinase activity"/>
    <property type="evidence" value="ECO:0007669"/>
    <property type="project" value="UniProtKB-UniRule"/>
</dbReference>
<feature type="binding site" evidence="6">
    <location>
        <position position="7"/>
    </location>
    <ligand>
        <name>Mg(2+)</name>
        <dbReference type="ChEBI" id="CHEBI:18420"/>
    </ligand>
</feature>
<name>A0A495QGH2_9ACTN</name>
<dbReference type="AlphaFoldDB" id="A0A495QGH2"/>
<dbReference type="UniPathway" id="UPA00340">
    <property type="reaction ID" value="UER00458"/>
</dbReference>
<evidence type="ECO:0000256" key="6">
    <source>
        <dbReference type="HAMAP-Rule" id="MF_00020"/>
    </source>
</evidence>
<keyword evidence="4 6" id="KW-0418">Kinase</keyword>
<dbReference type="PIRSF" id="PIRSF000722">
    <property type="entry name" value="Acetate_prop_kin"/>
    <property type="match status" value="1"/>
</dbReference>
<dbReference type="OrthoDB" id="9802453at2"/>
<comment type="subunit">
    <text evidence="6">Homodimer.</text>
</comment>
<comment type="caution">
    <text evidence="8">The sequence shown here is derived from an EMBL/GenBank/DDBJ whole genome shotgun (WGS) entry which is preliminary data.</text>
</comment>
<comment type="pathway">
    <text evidence="6">Metabolic intermediate biosynthesis; acetyl-CoA biosynthesis; acetyl-CoA from acetate: step 1/2.</text>
</comment>
<comment type="function">
    <text evidence="6">Catalyzes the formation of acetyl phosphate from acetate and ATP. Can also catalyze the reverse reaction.</text>
</comment>
<dbReference type="GO" id="GO:0005737">
    <property type="term" value="C:cytoplasm"/>
    <property type="evidence" value="ECO:0007669"/>
    <property type="project" value="UniProtKB-SubCell"/>
</dbReference>
<dbReference type="PRINTS" id="PR00471">
    <property type="entry name" value="ACETATEKNASE"/>
</dbReference>
<feature type="binding site" evidence="6">
    <location>
        <begin position="184"/>
        <end position="188"/>
    </location>
    <ligand>
        <name>ATP</name>
        <dbReference type="ChEBI" id="CHEBI:30616"/>
    </ligand>
</feature>
<feature type="binding site" evidence="6">
    <location>
        <position position="58"/>
    </location>
    <ligand>
        <name>substrate</name>
    </ligand>
</feature>
<keyword evidence="6" id="KW-0963">Cytoplasm</keyword>
<evidence type="ECO:0000256" key="1">
    <source>
        <dbReference type="ARBA" id="ARBA00008748"/>
    </source>
</evidence>
<dbReference type="PROSITE" id="PS01076">
    <property type="entry name" value="ACETATE_KINASE_2"/>
    <property type="match status" value="1"/>
</dbReference>
<dbReference type="EC" id="2.7.2.1" evidence="6"/>
<dbReference type="InterPro" id="IPR004372">
    <property type="entry name" value="Ac/propionate_kinase"/>
</dbReference>
<feature type="binding site" evidence="6">
    <location>
        <begin position="305"/>
        <end position="309"/>
    </location>
    <ligand>
        <name>ATP</name>
        <dbReference type="ChEBI" id="CHEBI:30616"/>
    </ligand>
</feature>
<keyword evidence="2 6" id="KW-0808">Transferase</keyword>
<protein>
    <recommendedName>
        <fullName evidence="6">Acetate kinase</fullName>
        <ecNumber evidence="6">2.7.2.1</ecNumber>
    </recommendedName>
    <alternativeName>
        <fullName evidence="6">Acetokinase</fullName>
    </alternativeName>
</protein>
<evidence type="ECO:0000256" key="3">
    <source>
        <dbReference type="ARBA" id="ARBA00022741"/>
    </source>
</evidence>
<dbReference type="RefSeq" id="WP_121437226.1">
    <property type="nucleotide sequence ID" value="NZ_RBWU01000006.1"/>
</dbReference>
<dbReference type="Pfam" id="PF00871">
    <property type="entry name" value="Acetate_kinase"/>
    <property type="match status" value="1"/>
</dbReference>
<dbReference type="NCBIfam" id="TIGR00016">
    <property type="entry name" value="ackA"/>
    <property type="match status" value="1"/>
</dbReference>
<dbReference type="GO" id="GO:0000287">
    <property type="term" value="F:magnesium ion binding"/>
    <property type="evidence" value="ECO:0007669"/>
    <property type="project" value="UniProtKB-UniRule"/>
</dbReference>
<dbReference type="Gene3D" id="3.30.420.40">
    <property type="match status" value="2"/>
</dbReference>
<evidence type="ECO:0000256" key="7">
    <source>
        <dbReference type="RuleBase" id="RU003835"/>
    </source>
</evidence>
<feature type="site" description="Transition state stabilizer" evidence="6">
    <location>
        <position position="147"/>
    </location>
</feature>
<feature type="binding site" evidence="6">
    <location>
        <position position="358"/>
    </location>
    <ligand>
        <name>Mg(2+)</name>
        <dbReference type="ChEBI" id="CHEBI:18420"/>
    </ligand>
</feature>
<dbReference type="PROSITE" id="PS01075">
    <property type="entry name" value="ACETATE_KINASE_1"/>
    <property type="match status" value="1"/>
</dbReference>
<feature type="active site" description="Proton donor/acceptor" evidence="6">
    <location>
        <position position="115"/>
    </location>
</feature>
<evidence type="ECO:0000256" key="5">
    <source>
        <dbReference type="ARBA" id="ARBA00022840"/>
    </source>
</evidence>
<comment type="similarity">
    <text evidence="1 6 7">Belongs to the acetokinase family.</text>
</comment>